<dbReference type="RefSeq" id="WP_035169479.1">
    <property type="nucleotide sequence ID" value="NZ_JAJAOY010000024.1"/>
</dbReference>
<dbReference type="Proteomes" id="UP000460207">
    <property type="component" value="Unassembled WGS sequence"/>
</dbReference>
<evidence type="ECO:0000256" key="1">
    <source>
        <dbReference type="SAM" id="MobiDB-lite"/>
    </source>
</evidence>
<feature type="compositionally biased region" description="Basic and acidic residues" evidence="1">
    <location>
        <begin position="754"/>
        <end position="764"/>
    </location>
</feature>
<evidence type="ECO:0000313" key="5">
    <source>
        <dbReference type="Proteomes" id="UP000460207"/>
    </source>
</evidence>
<reference evidence="2 4" key="1">
    <citation type="submission" date="2014-06" db="EMBL/GenBank/DDBJ databases">
        <title>Genetic determinant of reutericyclin biosynthesis of Lactobacillus reuteri.</title>
        <authorList>
            <person name="Lin X."/>
            <person name="Duar R."/>
            <person name="Walter J."/>
            <person name="Gaenzle M."/>
        </authorList>
    </citation>
    <scope>NUCLEOTIDE SEQUENCE [LARGE SCALE GENOMIC DNA]</scope>
    <source>
        <strain evidence="2 4">LTH2584</strain>
    </source>
</reference>
<dbReference type="SUPFAM" id="SSF52540">
    <property type="entry name" value="P-loop containing nucleoside triphosphate hydrolases"/>
    <property type="match status" value="1"/>
</dbReference>
<dbReference type="Proteomes" id="UP000027731">
    <property type="component" value="Unassembled WGS sequence"/>
</dbReference>
<proteinExistence type="predicted"/>
<dbReference type="InterPro" id="IPR027417">
    <property type="entry name" value="P-loop_NTPase"/>
</dbReference>
<reference evidence="3 5" key="2">
    <citation type="submission" date="2019-11" db="EMBL/GenBank/DDBJ databases">
        <title>Draft genome sequence of 12 host-associated Lactobacillus reuteri rodent strains.</title>
        <authorList>
            <person name="Zhang S."/>
            <person name="Ozcam M."/>
            <person name="Van Pijkeren J.P."/>
        </authorList>
    </citation>
    <scope>NUCLEOTIDE SEQUENCE [LARGE SCALE GENOMIC DNA]</scope>
    <source>
        <strain evidence="3 5">N4I</strain>
    </source>
</reference>
<feature type="region of interest" description="Disordered" evidence="1">
    <location>
        <begin position="735"/>
        <end position="764"/>
    </location>
</feature>
<accession>A0A073JN58</accession>
<comment type="caution">
    <text evidence="2">The sequence shown here is derived from an EMBL/GenBank/DDBJ whole genome shotgun (WGS) entry which is preliminary data.</text>
</comment>
<protein>
    <submittedName>
        <fullName evidence="3">ATP-binding protein</fullName>
    </submittedName>
</protein>
<keyword evidence="3" id="KW-0547">Nucleotide-binding</keyword>
<evidence type="ECO:0000313" key="3">
    <source>
        <dbReference type="EMBL" id="MRG89136.1"/>
    </source>
</evidence>
<sequence length="774" mass="88736">MTDSDLKKIHIVFNGQDTPPLKISQLFDANKFNRLTAVTGNVTADFINQYLSRFIKVEVALSSPENYEAKTGDEVITKVALTNALLSAANKKPAKVFEALTSDNQANVLNNLFQVAIAPTQAIHSRFYLLSNSETHDTRVILGSLNLDSASFDKERNQYEEILVFDDDIRLFQNLDNHYKNDIKPVLRPFFTENLLNAAQNQIDESLKDTKGTKNAVVILDNEVTDQIAAADMTDLISHDVQKQIDENKIPAMITKSMRDITTNRSQDKEEAERQIQQHDTIYTLQKTAVSPRAAKPKLKSREKIFKQVQDALISGMTPQQRSAEKKYTTFLYDRPMERNLVNNNSGLYVPNDTGTHPIQFGKVATISQIRDGLKSIDAVLKGYQQYVVDYNDDYGKRFYEAILYSFTAPFLWEIRAKASLNPEDGNDIPNFLILGATAGSGKSTLLRIINQLTWNTDRSLIDFGTIYPTDTPQKKAKTVDAIEHYMKLGSSYPVLMDEIEPYFFQQDQYSRHLVVDTMNELVNNPHAIAPLIGTTNYDSGFTMLRETARRTYYLQIDKVIDDQQKGEANKYIYNVRQTLNNTLFKDFVMRMASLLEDDETPWRAFDEKTGKLDFLANTRKIFRDYYQMADMEVPPYFADEICDDFKESSRNRWAKLYLTQEEDFKYRQQDHSLLFDISKLNTFNGFTADSIEKYRNALPIELCVDGINGKRGKFVEIKADEFFKWIGERNPYAEDTAENEANNEETLTTNTAEKVKESPVKEQKKGFWARLFG</sequence>
<evidence type="ECO:0000313" key="4">
    <source>
        <dbReference type="Proteomes" id="UP000027731"/>
    </source>
</evidence>
<organism evidence="2 4">
    <name type="scientific">Limosilactobacillus reuteri</name>
    <name type="common">Lactobacillus reuteri</name>
    <dbReference type="NCBI Taxonomy" id="1598"/>
    <lineage>
        <taxon>Bacteria</taxon>
        <taxon>Bacillati</taxon>
        <taxon>Bacillota</taxon>
        <taxon>Bacilli</taxon>
        <taxon>Lactobacillales</taxon>
        <taxon>Lactobacillaceae</taxon>
        <taxon>Limosilactobacillus</taxon>
    </lineage>
</organism>
<dbReference type="AlphaFoldDB" id="A0A073JN58"/>
<dbReference type="PATRIC" id="fig|1598.90.peg.1661"/>
<dbReference type="Gene3D" id="3.30.870.10">
    <property type="entry name" value="Endonuclease Chain A"/>
    <property type="match status" value="1"/>
</dbReference>
<name>A0A073JN58_LIMRT</name>
<gene>
    <name evidence="3" type="ORF">GIX76_03915</name>
    <name evidence="2" type="ORF">LR3_01590</name>
</gene>
<dbReference type="EMBL" id="WJND01000004">
    <property type="protein sequence ID" value="MRG89136.1"/>
    <property type="molecule type" value="Genomic_DNA"/>
</dbReference>
<evidence type="ECO:0000313" key="2">
    <source>
        <dbReference type="EMBL" id="KEK14538.1"/>
    </source>
</evidence>
<dbReference type="EMBL" id="JOSX01000020">
    <property type="protein sequence ID" value="KEK14538.1"/>
    <property type="molecule type" value="Genomic_DNA"/>
</dbReference>
<dbReference type="GO" id="GO:0005524">
    <property type="term" value="F:ATP binding"/>
    <property type="evidence" value="ECO:0007669"/>
    <property type="project" value="UniProtKB-KW"/>
</dbReference>
<keyword evidence="3" id="KW-0067">ATP-binding</keyword>